<proteinExistence type="predicted"/>
<dbReference type="RefSeq" id="WP_157396678.1">
    <property type="nucleotide sequence ID" value="NZ_WSEL01000003.1"/>
</dbReference>
<evidence type="ECO:0000313" key="3">
    <source>
        <dbReference type="EMBL" id="MVQ28589.1"/>
    </source>
</evidence>
<sequence length="154" mass="16878">MADNSLHEAELKLFVESVRNYFKTTTHQEPQITSAYLATGDVEGHDFNGVVTFSGSYKGHVTVSMPPQLLRELLLLQKENDLSEGNLLDAVGEIANTLAGNARQGLGAGLDISVPAKLRGHAGLRARVRKHPCVITLRWNHQPALVVVDMERRA</sequence>
<dbReference type="Proteomes" id="UP000469385">
    <property type="component" value="Unassembled WGS sequence"/>
</dbReference>
<evidence type="ECO:0000313" key="4">
    <source>
        <dbReference type="Proteomes" id="UP000469385"/>
    </source>
</evidence>
<accession>A0A6N8INZ6</accession>
<dbReference type="Pfam" id="PF13690">
    <property type="entry name" value="CheX"/>
    <property type="match status" value="1"/>
</dbReference>
<organism evidence="3 4">
    <name type="scientific">Ramlibacter pinisoli</name>
    <dbReference type="NCBI Taxonomy" id="2682844"/>
    <lineage>
        <taxon>Bacteria</taxon>
        <taxon>Pseudomonadati</taxon>
        <taxon>Pseudomonadota</taxon>
        <taxon>Betaproteobacteria</taxon>
        <taxon>Burkholderiales</taxon>
        <taxon>Comamonadaceae</taxon>
        <taxon>Ramlibacter</taxon>
    </lineage>
</organism>
<dbReference type="Gene3D" id="3.40.1550.10">
    <property type="entry name" value="CheC-like"/>
    <property type="match status" value="1"/>
</dbReference>
<dbReference type="CDD" id="cd17906">
    <property type="entry name" value="CheX"/>
    <property type="match status" value="1"/>
</dbReference>
<dbReference type="EMBL" id="WSEL01000003">
    <property type="protein sequence ID" value="MVQ28589.1"/>
    <property type="molecule type" value="Genomic_DNA"/>
</dbReference>
<evidence type="ECO:0000256" key="1">
    <source>
        <dbReference type="ARBA" id="ARBA00022500"/>
    </source>
</evidence>
<keyword evidence="1" id="KW-0145">Chemotaxis</keyword>
<reference evidence="3 4" key="1">
    <citation type="submission" date="2019-12" db="EMBL/GenBank/DDBJ databases">
        <authorList>
            <person name="Huq M.A."/>
        </authorList>
    </citation>
    <scope>NUCLEOTIDE SEQUENCE [LARGE SCALE GENOMIC DNA]</scope>
    <source>
        <strain evidence="3 4">MAH-25</strain>
    </source>
</reference>
<dbReference type="InterPro" id="IPR028976">
    <property type="entry name" value="CheC-like_sf"/>
</dbReference>
<evidence type="ECO:0000259" key="2">
    <source>
        <dbReference type="Pfam" id="PF13690"/>
    </source>
</evidence>
<feature type="domain" description="Chemotaxis phosphatase CheX-like" evidence="2">
    <location>
        <begin position="48"/>
        <end position="136"/>
    </location>
</feature>
<dbReference type="InterPro" id="IPR028051">
    <property type="entry name" value="CheX-like_dom"/>
</dbReference>
<dbReference type="AlphaFoldDB" id="A0A6N8INZ6"/>
<dbReference type="GO" id="GO:0006935">
    <property type="term" value="P:chemotaxis"/>
    <property type="evidence" value="ECO:0007669"/>
    <property type="project" value="UniProtKB-KW"/>
</dbReference>
<keyword evidence="4" id="KW-1185">Reference proteome</keyword>
<name>A0A6N8INZ6_9BURK</name>
<gene>
    <name evidence="3" type="ORF">GON04_03980</name>
</gene>
<dbReference type="SUPFAM" id="SSF103039">
    <property type="entry name" value="CheC-like"/>
    <property type="match status" value="1"/>
</dbReference>
<protein>
    <submittedName>
        <fullName evidence="3">Chemotaxis protein CheX</fullName>
    </submittedName>
</protein>
<comment type="caution">
    <text evidence="3">The sequence shown here is derived from an EMBL/GenBank/DDBJ whole genome shotgun (WGS) entry which is preliminary data.</text>
</comment>